<keyword evidence="3" id="KW-0540">Nuclease</keyword>
<dbReference type="GO" id="GO:0003727">
    <property type="term" value="F:single-stranded RNA binding"/>
    <property type="evidence" value="ECO:0007669"/>
    <property type="project" value="TreeGrafter"/>
</dbReference>
<dbReference type="GO" id="GO:0005730">
    <property type="term" value="C:nucleolus"/>
    <property type="evidence" value="ECO:0007669"/>
    <property type="project" value="TreeGrafter"/>
</dbReference>
<sequence>QNKPFIYPQIIFVDGNGTLHPRRFRLARHLGVLANIPTIGDSGVIWRAEPKDIKIPEEIQVPSTFEFKFLLYTIGTVEYTCTKLDNVNYWNTTNYDAFLTNDIPIEFSPECFVARHYFSYPPFMGGRGLFESIVPGDTSFTWTSLDVTISSPDGRKNLPRARVLSRASKGQGALVDITYSLRVATVGGIPPPNSTCGTNYEEGDTVHIRYTAENWFYHQKAKKLKGKKIT</sequence>
<dbReference type="OrthoDB" id="1859733at2759"/>
<dbReference type="PANTHER" id="PTHR28511:SF1">
    <property type="entry name" value="ENDONUCLEASE V"/>
    <property type="match status" value="1"/>
</dbReference>
<reference evidence="6" key="1">
    <citation type="submission" date="2021-06" db="EMBL/GenBank/DDBJ databases">
        <authorList>
            <person name="Kallberg Y."/>
            <person name="Tangrot J."/>
            <person name="Rosling A."/>
        </authorList>
    </citation>
    <scope>NUCLEOTIDE SEQUENCE</scope>
    <source>
        <strain evidence="6">AZ414A</strain>
    </source>
</reference>
<keyword evidence="2" id="KW-0963">Cytoplasm</keyword>
<name>A0A9N9ACK2_9GLOM</name>
<keyword evidence="4" id="KW-0255">Endonuclease</keyword>
<evidence type="ECO:0000256" key="2">
    <source>
        <dbReference type="ARBA" id="ARBA00022490"/>
    </source>
</evidence>
<evidence type="ECO:0000313" key="6">
    <source>
        <dbReference type="EMBL" id="CAG8527366.1"/>
    </source>
</evidence>
<evidence type="ECO:0000313" key="7">
    <source>
        <dbReference type="Proteomes" id="UP000789706"/>
    </source>
</evidence>
<evidence type="ECO:0000256" key="5">
    <source>
        <dbReference type="ARBA" id="ARBA00022801"/>
    </source>
</evidence>
<comment type="caution">
    <text evidence="6">The sequence shown here is derived from an EMBL/GenBank/DDBJ whole genome shotgun (WGS) entry which is preliminary data.</text>
</comment>
<gene>
    <name evidence="6" type="ORF">DEBURN_LOCUS5968</name>
</gene>
<dbReference type="EMBL" id="CAJVPK010000571">
    <property type="protein sequence ID" value="CAG8527366.1"/>
    <property type="molecule type" value="Genomic_DNA"/>
</dbReference>
<dbReference type="Gene3D" id="3.30.2170.10">
    <property type="entry name" value="archaeoglobus fulgidus dsm 4304 superfamily"/>
    <property type="match status" value="1"/>
</dbReference>
<dbReference type="InterPro" id="IPR021851">
    <property type="entry name" value="DUF3455"/>
</dbReference>
<dbReference type="GO" id="GO:0005737">
    <property type="term" value="C:cytoplasm"/>
    <property type="evidence" value="ECO:0007669"/>
    <property type="project" value="UniProtKB-SubCell"/>
</dbReference>
<proteinExistence type="predicted"/>
<organism evidence="6 7">
    <name type="scientific">Diversispora eburnea</name>
    <dbReference type="NCBI Taxonomy" id="1213867"/>
    <lineage>
        <taxon>Eukaryota</taxon>
        <taxon>Fungi</taxon>
        <taxon>Fungi incertae sedis</taxon>
        <taxon>Mucoromycota</taxon>
        <taxon>Glomeromycotina</taxon>
        <taxon>Glomeromycetes</taxon>
        <taxon>Diversisporales</taxon>
        <taxon>Diversisporaceae</taxon>
        <taxon>Diversispora</taxon>
    </lineage>
</organism>
<dbReference type="Proteomes" id="UP000789706">
    <property type="component" value="Unassembled WGS sequence"/>
</dbReference>
<protein>
    <submittedName>
        <fullName evidence="6">9746_t:CDS:1</fullName>
    </submittedName>
</protein>
<accession>A0A9N9ACK2</accession>
<feature type="non-terminal residue" evidence="6">
    <location>
        <position position="230"/>
    </location>
</feature>
<dbReference type="PANTHER" id="PTHR28511">
    <property type="entry name" value="ENDONUCLEASE V"/>
    <property type="match status" value="1"/>
</dbReference>
<keyword evidence="7" id="KW-1185">Reference proteome</keyword>
<dbReference type="InterPro" id="IPR007581">
    <property type="entry name" value="Endonuclease-V"/>
</dbReference>
<dbReference type="AlphaFoldDB" id="A0A9N9ACK2"/>
<dbReference type="GO" id="GO:0016891">
    <property type="term" value="F:RNA endonuclease activity producing 5'-phosphomonoesters, hydrolytic mechanism"/>
    <property type="evidence" value="ECO:0007669"/>
    <property type="project" value="TreeGrafter"/>
</dbReference>
<evidence type="ECO:0000256" key="3">
    <source>
        <dbReference type="ARBA" id="ARBA00022722"/>
    </source>
</evidence>
<dbReference type="GO" id="GO:0006281">
    <property type="term" value="P:DNA repair"/>
    <property type="evidence" value="ECO:0007669"/>
    <property type="project" value="InterPro"/>
</dbReference>
<dbReference type="Pfam" id="PF11937">
    <property type="entry name" value="DUF3455"/>
    <property type="match status" value="1"/>
</dbReference>
<evidence type="ECO:0000256" key="1">
    <source>
        <dbReference type="ARBA" id="ARBA00004496"/>
    </source>
</evidence>
<evidence type="ECO:0000256" key="4">
    <source>
        <dbReference type="ARBA" id="ARBA00022759"/>
    </source>
</evidence>
<dbReference type="Pfam" id="PF04493">
    <property type="entry name" value="Endonuclease_5"/>
    <property type="match status" value="1"/>
</dbReference>
<comment type="subcellular location">
    <subcellularLocation>
        <location evidence="1">Cytoplasm</location>
    </subcellularLocation>
</comment>
<keyword evidence="5" id="KW-0378">Hydrolase</keyword>